<keyword evidence="2 6" id="KW-0349">Heme</keyword>
<keyword evidence="9" id="KW-1185">Reference proteome</keyword>
<dbReference type="PANTHER" id="PTHR33751">
    <property type="entry name" value="CBB3-TYPE CYTOCHROME C OXIDASE SUBUNIT FIXP"/>
    <property type="match status" value="1"/>
</dbReference>
<name>A0ABY9H1E4_9GAMM</name>
<keyword evidence="3 6" id="KW-0479">Metal-binding</keyword>
<protein>
    <recommendedName>
        <fullName evidence="7">Cytochrome c domain-containing protein</fullName>
    </recommendedName>
</protein>
<dbReference type="SUPFAM" id="SSF46626">
    <property type="entry name" value="Cytochrome c"/>
    <property type="match status" value="1"/>
</dbReference>
<evidence type="ECO:0000313" key="9">
    <source>
        <dbReference type="Proteomes" id="UP001235344"/>
    </source>
</evidence>
<dbReference type="RefSeq" id="WP_305498532.1">
    <property type="nucleotide sequence ID" value="NZ_CP131913.1"/>
</dbReference>
<accession>A0ABY9H1E4</accession>
<dbReference type="InterPro" id="IPR050597">
    <property type="entry name" value="Cytochrome_c_Oxidase_Subunit"/>
</dbReference>
<keyword evidence="1" id="KW-0813">Transport</keyword>
<dbReference type="InterPro" id="IPR036909">
    <property type="entry name" value="Cyt_c-like_dom_sf"/>
</dbReference>
<dbReference type="PROSITE" id="PS51007">
    <property type="entry name" value="CYTC"/>
    <property type="match status" value="1"/>
</dbReference>
<dbReference type="PANTHER" id="PTHR33751:SF9">
    <property type="entry name" value="CYTOCHROME C4"/>
    <property type="match status" value="1"/>
</dbReference>
<dbReference type="InterPro" id="IPR009056">
    <property type="entry name" value="Cyt_c-like_dom"/>
</dbReference>
<reference evidence="8 9" key="1">
    <citation type="submission" date="2023-08" db="EMBL/GenBank/DDBJ databases">
        <title>Transcriptome Analysis of Halomonas alkalicola CICC 11012s to Identify the Genes Involved in Alkaline Tolerances.</title>
        <authorList>
            <person name="Zhai L."/>
        </authorList>
    </citation>
    <scope>NUCLEOTIDE SEQUENCE [LARGE SCALE GENOMIC DNA]</scope>
    <source>
        <strain evidence="8 9">CICC 11012s</strain>
    </source>
</reference>
<gene>
    <name evidence="8" type="ORF">B6N23_10370</name>
</gene>
<keyword evidence="4" id="KW-0249">Electron transport</keyword>
<organism evidence="8 9">
    <name type="scientific">Halomonas alkalicola</name>
    <dbReference type="NCBI Taxonomy" id="1930622"/>
    <lineage>
        <taxon>Bacteria</taxon>
        <taxon>Pseudomonadati</taxon>
        <taxon>Pseudomonadota</taxon>
        <taxon>Gammaproteobacteria</taxon>
        <taxon>Oceanospirillales</taxon>
        <taxon>Halomonadaceae</taxon>
        <taxon>Halomonas</taxon>
    </lineage>
</organism>
<evidence type="ECO:0000256" key="2">
    <source>
        <dbReference type="ARBA" id="ARBA00022617"/>
    </source>
</evidence>
<dbReference type="Proteomes" id="UP001235344">
    <property type="component" value="Chromosome"/>
</dbReference>
<proteinExistence type="predicted"/>
<dbReference type="EMBL" id="CP131913">
    <property type="protein sequence ID" value="WLI72204.1"/>
    <property type="molecule type" value="Genomic_DNA"/>
</dbReference>
<sequence length="122" mass="12682">MSATPAPHRVAVMFLALTAIALAGHPAILLAGGKPADPEAAAADGAASRGAELAALCTSCHGRDGRSNISRFPSIAGLEPEVFTARMQALKAGERGHLLKRMTRDLSEQDIADLAAHFAERK</sequence>
<evidence type="ECO:0000259" key="7">
    <source>
        <dbReference type="PROSITE" id="PS51007"/>
    </source>
</evidence>
<evidence type="ECO:0000256" key="3">
    <source>
        <dbReference type="ARBA" id="ARBA00022723"/>
    </source>
</evidence>
<evidence type="ECO:0000313" key="8">
    <source>
        <dbReference type="EMBL" id="WLI72204.1"/>
    </source>
</evidence>
<evidence type="ECO:0000256" key="4">
    <source>
        <dbReference type="ARBA" id="ARBA00022982"/>
    </source>
</evidence>
<feature type="domain" description="Cytochrome c" evidence="7">
    <location>
        <begin position="45"/>
        <end position="122"/>
    </location>
</feature>
<evidence type="ECO:0000256" key="5">
    <source>
        <dbReference type="ARBA" id="ARBA00023004"/>
    </source>
</evidence>
<evidence type="ECO:0000256" key="1">
    <source>
        <dbReference type="ARBA" id="ARBA00022448"/>
    </source>
</evidence>
<keyword evidence="5 6" id="KW-0408">Iron</keyword>
<evidence type="ECO:0000256" key="6">
    <source>
        <dbReference type="PROSITE-ProRule" id="PRU00433"/>
    </source>
</evidence>
<dbReference type="Gene3D" id="1.10.760.10">
    <property type="entry name" value="Cytochrome c-like domain"/>
    <property type="match status" value="1"/>
</dbReference>